<dbReference type="EMBL" id="CAADFJ010000168">
    <property type="protein sequence ID" value="VFK04227.1"/>
    <property type="molecule type" value="Genomic_DNA"/>
</dbReference>
<dbReference type="EMBL" id="CAADFG010000165">
    <property type="protein sequence ID" value="VFJ99548.1"/>
    <property type="molecule type" value="Genomic_DNA"/>
</dbReference>
<reference evidence="1" key="1">
    <citation type="submission" date="2019-02" db="EMBL/GenBank/DDBJ databases">
        <authorList>
            <person name="Gruber-Vodicka R. H."/>
            <person name="Seah K. B. B."/>
        </authorList>
    </citation>
    <scope>NUCLEOTIDE SEQUENCE</scope>
    <source>
        <strain evidence="3">BECK_SA2B12</strain>
        <strain evidence="1">BECK_SA2B15</strain>
        <strain evidence="2">BECK_SA2B20</strain>
    </source>
</reference>
<accession>A0A450V445</accession>
<evidence type="ECO:0000313" key="2">
    <source>
        <dbReference type="EMBL" id="VFJ99674.1"/>
    </source>
</evidence>
<dbReference type="NCBIfam" id="TIGR00305">
    <property type="entry name" value="putative toxin-antitoxin system toxin component, PIN family"/>
    <property type="match status" value="1"/>
</dbReference>
<protein>
    <submittedName>
        <fullName evidence="1">Putative toxin-antitoxin system toxin component, PIN family</fullName>
    </submittedName>
</protein>
<dbReference type="InterPro" id="IPR002850">
    <property type="entry name" value="PIN_toxin-like"/>
</dbReference>
<proteinExistence type="predicted"/>
<dbReference type="AlphaFoldDB" id="A0A450V445"/>
<organism evidence="1">
    <name type="scientific">Candidatus Kentrum eta</name>
    <dbReference type="NCBI Taxonomy" id="2126337"/>
    <lineage>
        <taxon>Bacteria</taxon>
        <taxon>Pseudomonadati</taxon>
        <taxon>Pseudomonadota</taxon>
        <taxon>Gammaproteobacteria</taxon>
        <taxon>Candidatus Kentrum</taxon>
    </lineage>
</organism>
<gene>
    <name evidence="1" type="ORF">BECKH772A_GA0070896_101655</name>
    <name evidence="2" type="ORF">BECKH772B_GA0070898_101655</name>
    <name evidence="3" type="ORF">BECKH772C_GA0070978_101685</name>
</gene>
<evidence type="ECO:0000313" key="3">
    <source>
        <dbReference type="EMBL" id="VFK04227.1"/>
    </source>
</evidence>
<name>A0A450V445_9GAMM</name>
<dbReference type="EMBL" id="CAADFI010000165">
    <property type="protein sequence ID" value="VFJ99674.1"/>
    <property type="molecule type" value="Genomic_DNA"/>
</dbReference>
<sequence>MDESLRVIRRPKFALPDATITWWGELLVSDTRVIQPDSSIDFPRDCKDARFLACSASGSADYLITGDGDFTDAQTLVATRIISARGFAKEVMG</sequence>
<evidence type="ECO:0000313" key="1">
    <source>
        <dbReference type="EMBL" id="VFJ99548.1"/>
    </source>
</evidence>